<gene>
    <name evidence="1" type="ORF">PsAD2_03210</name>
</gene>
<reference evidence="1 2" key="1">
    <citation type="journal article" date="2016" name="Front. Microbiol.">
        <title>Comparative Genomic Analysis Reveals a Diverse Repertoire of Genes Involved in Prokaryote-Eukaryote Interactions within the Pseudovibrio Genus.</title>
        <authorList>
            <person name="Romano S."/>
            <person name="Fernandez-Guerra A."/>
            <person name="Reen F.J."/>
            <person name="Glockner F.O."/>
            <person name="Crowley S.P."/>
            <person name="O'Sullivan O."/>
            <person name="Cotter P.D."/>
            <person name="Adams C."/>
            <person name="Dobson A.D."/>
            <person name="O'Gara F."/>
        </authorList>
    </citation>
    <scope>NUCLEOTIDE SEQUENCE [LARGE SCALE GENOMIC DNA]</scope>
    <source>
        <strain evidence="1 2">Ad2</strain>
    </source>
</reference>
<organism evidence="1 2">
    <name type="scientific">Pseudovibrio axinellae</name>
    <dbReference type="NCBI Taxonomy" id="989403"/>
    <lineage>
        <taxon>Bacteria</taxon>
        <taxon>Pseudomonadati</taxon>
        <taxon>Pseudomonadota</taxon>
        <taxon>Alphaproteobacteria</taxon>
        <taxon>Hyphomicrobiales</taxon>
        <taxon>Stappiaceae</taxon>
        <taxon>Pseudovibrio</taxon>
    </lineage>
</organism>
<comment type="caution">
    <text evidence="1">The sequence shown here is derived from an EMBL/GenBank/DDBJ whole genome shotgun (WGS) entry which is preliminary data.</text>
</comment>
<sequence>MLQTIPACIHEDGRLIQPRHLNAIAIKIKNDRADKHVVFVEPAHFLLALNAFGIGTVIVYANTSGDIGMTALNFEVVALPFVTKF</sequence>
<dbReference type="AlphaFoldDB" id="A0A165X0B7"/>
<evidence type="ECO:0000313" key="2">
    <source>
        <dbReference type="Proteomes" id="UP000076577"/>
    </source>
</evidence>
<protein>
    <submittedName>
        <fullName evidence="1">Uncharacterized protein</fullName>
    </submittedName>
</protein>
<evidence type="ECO:0000313" key="1">
    <source>
        <dbReference type="EMBL" id="KZL17208.1"/>
    </source>
</evidence>
<name>A0A165X0B7_9HYPH</name>
<dbReference type="EMBL" id="LMCB01000036">
    <property type="protein sequence ID" value="KZL17208.1"/>
    <property type="molecule type" value="Genomic_DNA"/>
</dbReference>
<keyword evidence="2" id="KW-1185">Reference proteome</keyword>
<proteinExistence type="predicted"/>
<dbReference type="Proteomes" id="UP000076577">
    <property type="component" value="Unassembled WGS sequence"/>
</dbReference>
<accession>A0A165X0B7</accession>